<dbReference type="Pfam" id="PF11838">
    <property type="entry name" value="ERAP1_C"/>
    <property type="match status" value="1"/>
</dbReference>
<dbReference type="InterPro" id="IPR050344">
    <property type="entry name" value="Peptidase_M1_aminopeptidases"/>
</dbReference>
<keyword evidence="4" id="KW-1185">Reference proteome</keyword>
<proteinExistence type="inferred from homology"/>
<accession>A0ABP9XYD7</accession>
<evidence type="ECO:0000313" key="3">
    <source>
        <dbReference type="EMBL" id="GAA5799771.1"/>
    </source>
</evidence>
<dbReference type="PANTHER" id="PTHR11533">
    <property type="entry name" value="PROTEASE M1 ZINC METALLOPROTEASE"/>
    <property type="match status" value="1"/>
</dbReference>
<gene>
    <name evidence="3" type="ORF">HPULCUR_005189</name>
</gene>
<dbReference type="Gene3D" id="1.25.50.20">
    <property type="match status" value="1"/>
</dbReference>
<evidence type="ECO:0000259" key="2">
    <source>
        <dbReference type="Pfam" id="PF11838"/>
    </source>
</evidence>
<sequence>MPVLAELTNQLSHVVSLWEGFGTIEPRINKIRRDIYAPLAKQLGWESKQQDEAELDKLLRVLAISEAGLSGDENVIAEAKSRFEKFINGDHSVISPDLRYTVFKISLKQASSEAEETKVWESIFAIYSDESFPIDQNIIALQSLGTGIKYPSVITKTLNLILDEKQVRTQDAWMFFRA</sequence>
<evidence type="ECO:0000256" key="1">
    <source>
        <dbReference type="ARBA" id="ARBA00010136"/>
    </source>
</evidence>
<dbReference type="EMBL" id="BAABUJ010000013">
    <property type="protein sequence ID" value="GAA5799771.1"/>
    <property type="molecule type" value="Genomic_DNA"/>
</dbReference>
<dbReference type="Proteomes" id="UP001476247">
    <property type="component" value="Unassembled WGS sequence"/>
</dbReference>
<dbReference type="PANTHER" id="PTHR11533:SF174">
    <property type="entry name" value="PUROMYCIN-SENSITIVE AMINOPEPTIDASE-RELATED"/>
    <property type="match status" value="1"/>
</dbReference>
<feature type="domain" description="ERAP1-like C-terminal" evidence="2">
    <location>
        <begin position="3"/>
        <end position="177"/>
    </location>
</feature>
<comment type="caution">
    <text evidence="3">The sequence shown here is derived from an EMBL/GenBank/DDBJ whole genome shotgun (WGS) entry which is preliminary data.</text>
</comment>
<organism evidence="3 4">
    <name type="scientific">Helicostylum pulchrum</name>
    <dbReference type="NCBI Taxonomy" id="562976"/>
    <lineage>
        <taxon>Eukaryota</taxon>
        <taxon>Fungi</taxon>
        <taxon>Fungi incertae sedis</taxon>
        <taxon>Mucoromycota</taxon>
        <taxon>Mucoromycotina</taxon>
        <taxon>Mucoromycetes</taxon>
        <taxon>Mucorales</taxon>
        <taxon>Mucorineae</taxon>
        <taxon>Mucoraceae</taxon>
        <taxon>Helicostylum</taxon>
    </lineage>
</organism>
<comment type="similarity">
    <text evidence="1">Belongs to the peptidase M1 family.</text>
</comment>
<dbReference type="InterPro" id="IPR024571">
    <property type="entry name" value="ERAP1-like_C_dom"/>
</dbReference>
<reference evidence="3 4" key="1">
    <citation type="submission" date="2024-04" db="EMBL/GenBank/DDBJ databases">
        <title>genome sequences of Mucor flavus KT1a and Helicostylum pulchrum KT1b strains isolation_sourced from the surface of a dry-aged beef.</title>
        <authorList>
            <person name="Toyotome T."/>
            <person name="Hosono M."/>
            <person name="Torimaru M."/>
            <person name="Fukuda K."/>
            <person name="Mikami N."/>
        </authorList>
    </citation>
    <scope>NUCLEOTIDE SEQUENCE [LARGE SCALE GENOMIC DNA]</scope>
    <source>
        <strain evidence="3 4">KT1b</strain>
    </source>
</reference>
<name>A0ABP9XYD7_9FUNG</name>
<evidence type="ECO:0000313" key="4">
    <source>
        <dbReference type="Proteomes" id="UP001476247"/>
    </source>
</evidence>
<protein>
    <recommendedName>
        <fullName evidence="2">ERAP1-like C-terminal domain-containing protein</fullName>
    </recommendedName>
</protein>